<protein>
    <submittedName>
        <fullName evidence="2">PTS system, N-acetylgalactosamine-specific IID component</fullName>
    </submittedName>
</protein>
<evidence type="ECO:0000256" key="1">
    <source>
        <dbReference type="SAM" id="Phobius"/>
    </source>
</evidence>
<dbReference type="AlphaFoldDB" id="A0A0U9HH35"/>
<keyword evidence="1" id="KW-0472">Membrane</keyword>
<feature type="transmembrane region" description="Helical" evidence="1">
    <location>
        <begin position="221"/>
        <end position="241"/>
    </location>
</feature>
<accession>A0A0U9HH35</accession>
<dbReference type="RefSeq" id="WP_059033728.1">
    <property type="nucleotide sequence ID" value="NZ_BSDN01000007.1"/>
</dbReference>
<dbReference type="InterPro" id="IPR050303">
    <property type="entry name" value="GatZ_KbaZ_carbometab"/>
</dbReference>
<dbReference type="PROSITE" id="PS51108">
    <property type="entry name" value="PTS_EIID"/>
    <property type="match status" value="1"/>
</dbReference>
<sequence>MKESNAMPDKKITRKDLISVFWRCNFLQASFNYERFQNIGWAYTMIPILKKIYTTKESMASALKSYLEFFNTHPVLITPIAGIIAAMEERGEDPESIRGVKVALMGPLGGIGDAIVWLTFLPIFAGIGVSLSMQGNIAGPIIFLILFNIVNFGLKYWGIFFGYNSGLSLLKSLSVSVQSISKAASTIGILVIGSLIPSYVRLSIPYTITAGQAKVNLQTDFLDKIMPGILPLGVTLLILYLMRKKNFNTTTAIIFIIVIGILGSYTGLLG</sequence>
<feature type="transmembrane region" description="Helical" evidence="1">
    <location>
        <begin position="247"/>
        <end position="268"/>
    </location>
</feature>
<dbReference type="Proteomes" id="UP000062160">
    <property type="component" value="Unassembled WGS sequence"/>
</dbReference>
<evidence type="ECO:0000313" key="3">
    <source>
        <dbReference type="Proteomes" id="UP000062160"/>
    </source>
</evidence>
<proteinExistence type="predicted"/>
<feature type="transmembrane region" description="Helical" evidence="1">
    <location>
        <begin position="141"/>
        <end position="163"/>
    </location>
</feature>
<evidence type="ECO:0000313" key="2">
    <source>
        <dbReference type="EMBL" id="GAQ26013.1"/>
    </source>
</evidence>
<dbReference type="PANTHER" id="PTHR32502:SF23">
    <property type="entry name" value="TRANSPORT PROTEIN, PTS SYSTEM"/>
    <property type="match status" value="1"/>
</dbReference>
<dbReference type="PANTHER" id="PTHR32502">
    <property type="entry name" value="N-ACETYLGALACTOSAMINE PERMEASE II COMPONENT-RELATED"/>
    <property type="match status" value="1"/>
</dbReference>
<dbReference type="STRING" id="224999.GCA_001485475_02051"/>
<dbReference type="InterPro" id="IPR004704">
    <property type="entry name" value="PTS_IID_man"/>
</dbReference>
<feature type="transmembrane region" description="Helical" evidence="1">
    <location>
        <begin position="183"/>
        <end position="200"/>
    </location>
</feature>
<dbReference type="Pfam" id="PF03613">
    <property type="entry name" value="EIID-AGA"/>
    <property type="match status" value="1"/>
</dbReference>
<reference evidence="2" key="1">
    <citation type="journal article" date="2016" name="Genome Announc.">
        <title>Draft Genome Sequence of the Syntrophic Lactate-Degrading Bacterium Tepidanaerobacter syntrophicus JLT.</title>
        <authorList>
            <person name="Matsuura N."/>
            <person name="Ohashi A."/>
            <person name="Tourlousse D.M."/>
            <person name="Sekiguchi Y."/>
        </authorList>
    </citation>
    <scope>NUCLEOTIDE SEQUENCE [LARGE SCALE GENOMIC DNA]</scope>
    <source>
        <strain evidence="2">JL</strain>
    </source>
</reference>
<organism evidence="2">
    <name type="scientific">Tepidanaerobacter syntrophicus</name>
    <dbReference type="NCBI Taxonomy" id="224999"/>
    <lineage>
        <taxon>Bacteria</taxon>
        <taxon>Bacillati</taxon>
        <taxon>Bacillota</taxon>
        <taxon>Clostridia</taxon>
        <taxon>Thermosediminibacterales</taxon>
        <taxon>Tepidanaerobacteraceae</taxon>
        <taxon>Tepidanaerobacter</taxon>
    </lineage>
</organism>
<dbReference type="EMBL" id="DF977003">
    <property type="protein sequence ID" value="GAQ26013.1"/>
    <property type="molecule type" value="Genomic_DNA"/>
</dbReference>
<name>A0A0U9HH35_9FIRM</name>
<keyword evidence="1" id="KW-1133">Transmembrane helix</keyword>
<gene>
    <name evidence="2" type="ORF">TSYNT_9267</name>
</gene>
<feature type="transmembrane region" description="Helical" evidence="1">
    <location>
        <begin position="66"/>
        <end position="87"/>
    </location>
</feature>
<dbReference type="OrthoDB" id="9795582at2"/>
<keyword evidence="1" id="KW-0812">Transmembrane</keyword>
<dbReference type="GO" id="GO:0005886">
    <property type="term" value="C:plasma membrane"/>
    <property type="evidence" value="ECO:0007669"/>
    <property type="project" value="TreeGrafter"/>
</dbReference>
<dbReference type="GO" id="GO:0009401">
    <property type="term" value="P:phosphoenolpyruvate-dependent sugar phosphotransferase system"/>
    <property type="evidence" value="ECO:0007669"/>
    <property type="project" value="InterPro"/>
</dbReference>
<feature type="transmembrane region" description="Helical" evidence="1">
    <location>
        <begin position="107"/>
        <end position="129"/>
    </location>
</feature>
<keyword evidence="3" id="KW-1185">Reference proteome</keyword>